<proteinExistence type="predicted"/>
<comment type="subcellular location">
    <subcellularLocation>
        <location evidence="1">Cell envelope</location>
    </subcellularLocation>
</comment>
<evidence type="ECO:0000259" key="4">
    <source>
        <dbReference type="Pfam" id="PF14200"/>
    </source>
</evidence>
<dbReference type="InterPro" id="IPR042229">
    <property type="entry name" value="Listeria/Bacterioides_rpt_sf"/>
</dbReference>
<evidence type="ECO:0000256" key="2">
    <source>
        <dbReference type="SAM" id="MobiDB-lite"/>
    </source>
</evidence>
<dbReference type="InterPro" id="IPR000772">
    <property type="entry name" value="Ricin_B_lectin"/>
</dbReference>
<feature type="compositionally biased region" description="Polar residues" evidence="2">
    <location>
        <begin position="1873"/>
        <end position="1887"/>
    </location>
</feature>
<feature type="compositionally biased region" description="Polar residues" evidence="2">
    <location>
        <begin position="308"/>
        <end position="319"/>
    </location>
</feature>
<feature type="signal peptide" evidence="3">
    <location>
        <begin position="1"/>
        <end position="31"/>
    </location>
</feature>
<evidence type="ECO:0000313" key="5">
    <source>
        <dbReference type="EMBL" id="CUP61800.1"/>
    </source>
</evidence>
<dbReference type="NCBIfam" id="TIGR02543">
    <property type="entry name" value="List_Bact_rpt"/>
    <property type="match status" value="4"/>
</dbReference>
<dbReference type="EMBL" id="CZAU01000016">
    <property type="protein sequence ID" value="CUP61800.1"/>
    <property type="molecule type" value="Genomic_DNA"/>
</dbReference>
<feature type="domain" description="Ricin B lectin" evidence="4">
    <location>
        <begin position="1071"/>
        <end position="1125"/>
    </location>
</feature>
<organism evidence="5 6">
    <name type="scientific">Anaerostipes hadrus</name>
    <dbReference type="NCBI Taxonomy" id="649756"/>
    <lineage>
        <taxon>Bacteria</taxon>
        <taxon>Bacillati</taxon>
        <taxon>Bacillota</taxon>
        <taxon>Clostridia</taxon>
        <taxon>Lachnospirales</taxon>
        <taxon>Lachnospiraceae</taxon>
        <taxon>Anaerostipes</taxon>
    </lineage>
</organism>
<feature type="region of interest" description="Disordered" evidence="2">
    <location>
        <begin position="293"/>
        <end position="324"/>
    </location>
</feature>
<dbReference type="CDD" id="cd00161">
    <property type="entry name" value="beta-trefoil_Ricin-like"/>
    <property type="match status" value="1"/>
</dbReference>
<dbReference type="OrthoDB" id="1999899at2"/>
<gene>
    <name evidence="5" type="primary">inlA_3</name>
    <name evidence="5" type="ORF">ERS852520_01781</name>
</gene>
<dbReference type="Proteomes" id="UP000095564">
    <property type="component" value="Unassembled WGS sequence"/>
</dbReference>
<dbReference type="Gene3D" id="2.80.10.50">
    <property type="match status" value="2"/>
</dbReference>
<feature type="compositionally biased region" description="Basic and acidic residues" evidence="2">
    <location>
        <begin position="94"/>
        <end position="116"/>
    </location>
</feature>
<dbReference type="PROSITE" id="PS50231">
    <property type="entry name" value="RICIN_B_LECTIN"/>
    <property type="match status" value="1"/>
</dbReference>
<feature type="compositionally biased region" description="Basic and acidic residues" evidence="2">
    <location>
        <begin position="63"/>
        <end position="81"/>
    </location>
</feature>
<dbReference type="Pfam" id="PF14200">
    <property type="entry name" value="RicinB_lectin_2"/>
    <property type="match status" value="1"/>
</dbReference>
<feature type="compositionally biased region" description="Basic and acidic residues" evidence="2">
    <location>
        <begin position="293"/>
        <end position="307"/>
    </location>
</feature>
<dbReference type="GO" id="GO:0030313">
    <property type="term" value="C:cell envelope"/>
    <property type="evidence" value="ECO:0007669"/>
    <property type="project" value="UniProtKB-SubCell"/>
</dbReference>
<name>A0A174PSU0_ANAHA</name>
<dbReference type="RefSeq" id="WP_055160394.1">
    <property type="nucleotide sequence ID" value="NZ_CZAU01000016.1"/>
</dbReference>
<accession>A0A174PSU0</accession>
<feature type="region of interest" description="Disordered" evidence="2">
    <location>
        <begin position="43"/>
        <end position="116"/>
    </location>
</feature>
<dbReference type="Pfam" id="PF09479">
    <property type="entry name" value="Flg_new"/>
    <property type="match status" value="10"/>
</dbReference>
<dbReference type="Gene3D" id="2.60.40.4270">
    <property type="entry name" value="Listeria-Bacteroides repeat domain"/>
    <property type="match status" value="10"/>
</dbReference>
<dbReference type="InterPro" id="IPR035992">
    <property type="entry name" value="Ricin_B-like_lectins"/>
</dbReference>
<feature type="chain" id="PRO_5039668697" evidence="3">
    <location>
        <begin position="32"/>
        <end position="2410"/>
    </location>
</feature>
<evidence type="ECO:0000313" key="6">
    <source>
        <dbReference type="Proteomes" id="UP000095564"/>
    </source>
</evidence>
<feature type="region of interest" description="Disordered" evidence="2">
    <location>
        <begin position="1873"/>
        <end position="1893"/>
    </location>
</feature>
<dbReference type="SUPFAM" id="SSF50370">
    <property type="entry name" value="Ricin B-like lectins"/>
    <property type="match status" value="1"/>
</dbReference>
<reference evidence="5 6" key="1">
    <citation type="submission" date="2015-09" db="EMBL/GenBank/DDBJ databases">
        <authorList>
            <consortium name="Pathogen Informatics"/>
        </authorList>
    </citation>
    <scope>NUCLEOTIDE SEQUENCE [LARGE SCALE GENOMIC DNA]</scope>
    <source>
        <strain evidence="5 6">2789STDY5834908</strain>
    </source>
</reference>
<protein>
    <submittedName>
        <fullName evidence="5">Internalin-A</fullName>
    </submittedName>
</protein>
<evidence type="ECO:0000256" key="1">
    <source>
        <dbReference type="ARBA" id="ARBA00004196"/>
    </source>
</evidence>
<keyword evidence="3" id="KW-0732">Signal</keyword>
<sequence length="2410" mass="269711">MFNKIQSTYFKRVTTGVLALFMTASSGFSYAVPVYAEEVTTAAAKRKKEEEFSSTESSTLTLRENDKKNEAEGSKTTETDGIKVTTNGSSDVQPEVKIEKPDNKKEPGRKLSSKKAQEDLKEMIQNKKYSYQDILQRIFEIDDFTFYSKLTLDEIKFLMSGTTEEKYEIAELLMYKSVYLYADYDITTEDFYSYLFQYFQFLDECNVDLKDEEIKKIEKQLLLDINIYYVGDKDMYQKDLNEYLENTTSPYNKKIQKTCSDYVKAMKAYLFALKEDRDKNKIRLSLGLKEETKTDQEEATEQMKKTSNDFNITEGSSLKTYDHRDKDGDNLGYNSGSYFYVQLVDEGGATTTGKVSVSGRSSSYGNKDSKLYGVLRDKETTWNCSLSCSPNNHNLSLNQTTVTTRKDDVKVKVKRTAGSNKGKITNETSYFIMNFSMGFTVHAHYNYSGRDYDIPSLGTPIRFNTDTYSAANNGSQTLDTTGTVHSDTPEAGGINVQINTGMFGVRTYNNYRYRGTKLTLTYKKPQRTLDVNGRLDGSDSGGTTEYGTFDVYLNGSCVANDVTDFYKTDIADGTSYEINDIKATNGKVYNGVYSGSASGSMCSSRSVYLKFDTPTYYLDVNGELDGVWQGNLDELGSCDVYINGTCVADDVTDFWQAYPAGTKWEIRDIKTASGKKYRGITPGLSGTIGSSTASVVLQYTSGSTLSIDPNGGTYKGSSGVTTVNNLSPGATITVDSPTRPGYKFGGYEKSNESYQSYASNTGWTTSHGENVGTYSRSYDGSITYNEAPDGGYYRTNHVWRGIDSATDNYNCISFPTYTAEAGHTYKISGEVWISERPSGGSFALNFYHGDSSNDWKHCMWGISEGWTGKWVKFSMERTFDTTTNDARFEIWTSNLKGLTGNVSFWLQGLKITDETTGNDVSMTKIAMGDSDIKLTARWIPLHSTLSYDAQGGSLSSVKSTDNPNNYKIVDNGAYFIQSGLNTSRYLHQRTNGQLNLDNATDTLTWNGYSSDAKQTLWTFERYKNTPYYYIINNFNGKVLNLSGDGPNDLSGKPVELWKQYDANNENNSDFLWYFKDTGDGYVNIYNKMTNKALDITNGEDADGVVLQQYTPNGTASQKFKLVNYSQVYFPTREKYANNNIYINSATPVKEGCKFLGWNTKEDGSGKTYQPGNLYDVNQDGGNVTLYAQWKKAKYTATVKLNGGSYNGSTNDFTISKYPGETFSVGIPTKNKYNFSGWRLKMDQDSDSSDFPKNVTYNAEYILSTKKHKEQAGSYVNQPDMNNSFRWRNVQNNKSVNLYNTVQYSKVHLKKGHHYKLIAQYILNSNYNSNDAKFYVRIRSNDKQKVGESDYRISATYNTARESIFNKTATVDEDVTIEVDTVIPSGTKNSALQYKMDIQLYDETSRCYVGGDSSGEMNTGNFTLNAQWTPWKHTVTYNANAGNDASVKGIPASQSKTANVDITLSSDAPTRNGYTFLGWNTQADGNGTAYAAGATYTHDQDGGMVTLYAQWTPWKHVLHYNKNVPTSSTSQTVSNMPVDQTKTFGQLMAISNLVPTRKGYTFAGWYTQSNGTGTKYDPGSNYAADQNGGTVNLYAKWTPWTYNIKYDQNVKSTSSSKTVTDMPAAQTKTQEIDVTLSSMIPKRSGYTFAGWSTSANGSVEYKPGSKFTKDLDSNGASITLYAVWTPWKHTVHYNSNIPANAPTGTTTVSNMPGDQTKTFDEKLMISSNKPTRKGYNFAGWSTSANGNVVYQPGAEYKNDQNGGTVTLYAKWTAWKHTVAYDKNVPADSKKTDVKNMPGNQTKIYDQNLTLQSNVPTRIGYTFVKWTTNKDGTGTAYQPGSQYSYNRDSDGGTVTLYAVWTPWKYTVRYDKNVPASSSSQTVSNMPADQTKTEEVDLTLSSNKPSRNGYIFNGWQAQINGKAVDYQPGAKLSYDPDVKGSVITLKAKWTAWKHTIHYDKNVPASSKKTNVTNMPGDQVKVFDTALSIRPMVPKRTGYTFAGWSTTANGKAEYQPGDKYNHDQNDGTVTLYAVWTPWKYKVQYDKNVKSTSSSQNVENMPADQTKTEEVNLTLSSNKPNRRGYIFNGWQAQINGKAVDYQPGATLSYDVDDKDGSTIILKAQWTAWKHTVHYDKNVPANSSSQTVTNMPEDQTKTFDEKLNLSTKIPKREGYNFRGWLLEYGTAIAVVSPGTAYERDQNGGTYVLKAQWEPWKHTVHYDANGGDQSSVPNDQKKTYEQNMNVATKVPTRNEYKFLGWKAYHEYKDKNGDKHSELIGDYQPGASYNYDIDETGQYAADNGEYNKCGTVTMKAQWVQLYTVKYDGNQPAIKGVTVTGSVANQTQGQDERVNLRTNNFKNDSGVYKDWSVGKDAYKYAVKSGTFRKYIHPEGYGTKHSTMKDELVGYTRDLNMIKN</sequence>
<dbReference type="InterPro" id="IPR013378">
    <property type="entry name" value="InlB-like_B-rpt"/>
</dbReference>
<evidence type="ECO:0000256" key="3">
    <source>
        <dbReference type="SAM" id="SignalP"/>
    </source>
</evidence>